<dbReference type="InterPro" id="IPR017871">
    <property type="entry name" value="ABC_transporter-like_CS"/>
</dbReference>
<proteinExistence type="predicted"/>
<dbReference type="FunFam" id="3.40.50.300:FF:000011">
    <property type="entry name" value="Putative ABC transporter ATP-binding component"/>
    <property type="match status" value="1"/>
</dbReference>
<evidence type="ECO:0000313" key="5">
    <source>
        <dbReference type="EMBL" id="CAD8985209.1"/>
    </source>
</evidence>
<sequence>MGKDDAKKAAKAKRQEKAALKAGAVAKKKGDDAVDEVAQEISKAAGVLDSVVNLASSKAAADATLAAARNTTGVLSSNPLSKDLKITSFSLAFHGRRLIEDTLLELSFGNRYGLIGANGSGKSTFLTSLASRELPIPDHIDIFHLDEEAEPSDRTALEAVVDVVQAKVEALEALAEHMTETAGPDADIVHDIYDRIDRMSPQTFEVRATEILMGLGFSREFMAKKTKDLSGGWRMRVALSRALLSQPSMLLLDEPTNHLDMESCVWLEEELAKYPGILVLVSHSQDFLNGVCTNMIHLTPKQKFVYYSGNYDSFCKTKQENEVNQMRRYEKEQADIKHLKEFISSCGTYSNLVKQAQSKQKIIDKMMDAGLTEKVDTERHIKFHFPDCGPLPPPVLAVDDVSFSYSGKKEDYLYSHLELSVDLDSRIAIIGPNGAGKSTLLKLMFGDLTPTEGEVKKHSHLRIAKYHQHSTDQLDMDLTPLEYMNKMFAEKKLELEAWRSKVGRFGVSGDMQGAPIRGMSDGQKSRLVFAYLAETAPHILFLDEPTNHLDMESIDSLAEAINEFKGGLVLVSHDFRLIGKVAKEVWLCEDKKVDVWKGDILEYKKRLVKDVQRKLKAGLTTPQ</sequence>
<gene>
    <name evidence="5" type="ORF">HAND00432_LOCUS36222</name>
</gene>
<dbReference type="PANTHER" id="PTHR19211:SF15">
    <property type="entry name" value="ATP-BINDING CASSETTE SUB-FAMILY F MEMBER 2"/>
    <property type="match status" value="1"/>
</dbReference>
<dbReference type="Pfam" id="PF12848">
    <property type="entry name" value="ABC_tran_Xtn"/>
    <property type="match status" value="1"/>
</dbReference>
<dbReference type="InterPro" id="IPR050611">
    <property type="entry name" value="ABCF"/>
</dbReference>
<keyword evidence="3" id="KW-0067">ATP-binding</keyword>
<keyword evidence="2" id="KW-0547">Nucleotide-binding</keyword>
<evidence type="ECO:0000259" key="4">
    <source>
        <dbReference type="PROSITE" id="PS50893"/>
    </source>
</evidence>
<dbReference type="PANTHER" id="PTHR19211">
    <property type="entry name" value="ATP-BINDING TRANSPORT PROTEIN-RELATED"/>
    <property type="match status" value="1"/>
</dbReference>
<evidence type="ECO:0000256" key="3">
    <source>
        <dbReference type="ARBA" id="ARBA00022840"/>
    </source>
</evidence>
<dbReference type="InterPro" id="IPR032781">
    <property type="entry name" value="ABC_tran_Xtn"/>
</dbReference>
<evidence type="ECO:0000256" key="2">
    <source>
        <dbReference type="ARBA" id="ARBA00022741"/>
    </source>
</evidence>
<name>A0A6T8PN80_HEMAN</name>
<dbReference type="InterPro" id="IPR027417">
    <property type="entry name" value="P-loop_NTPase"/>
</dbReference>
<dbReference type="InterPro" id="IPR003593">
    <property type="entry name" value="AAA+_ATPase"/>
</dbReference>
<dbReference type="PROSITE" id="PS50893">
    <property type="entry name" value="ABC_TRANSPORTER_2"/>
    <property type="match status" value="2"/>
</dbReference>
<dbReference type="CDD" id="cd03221">
    <property type="entry name" value="ABCF_EF-3"/>
    <property type="match status" value="2"/>
</dbReference>
<accession>A0A6T8PN80</accession>
<dbReference type="EMBL" id="HBFX01060163">
    <property type="protein sequence ID" value="CAD8985209.1"/>
    <property type="molecule type" value="Transcribed_RNA"/>
</dbReference>
<feature type="domain" description="ABC transporter" evidence="4">
    <location>
        <begin position="396"/>
        <end position="615"/>
    </location>
</feature>
<dbReference type="InterPro" id="IPR003439">
    <property type="entry name" value="ABC_transporter-like_ATP-bd"/>
</dbReference>
<dbReference type="PROSITE" id="PS00211">
    <property type="entry name" value="ABC_TRANSPORTER_1"/>
    <property type="match status" value="1"/>
</dbReference>
<dbReference type="FunFam" id="3.40.50.300:FF:000104">
    <property type="entry name" value="ATP-binding cassette sub-family F member 3"/>
    <property type="match status" value="1"/>
</dbReference>
<dbReference type="SUPFAM" id="SSF52540">
    <property type="entry name" value="P-loop containing nucleoside triphosphate hydrolases"/>
    <property type="match status" value="2"/>
</dbReference>
<dbReference type="SMART" id="SM00382">
    <property type="entry name" value="AAA"/>
    <property type="match status" value="2"/>
</dbReference>
<dbReference type="AlphaFoldDB" id="A0A6T8PN80"/>
<dbReference type="GO" id="GO:0005524">
    <property type="term" value="F:ATP binding"/>
    <property type="evidence" value="ECO:0007669"/>
    <property type="project" value="UniProtKB-KW"/>
</dbReference>
<dbReference type="Pfam" id="PF00005">
    <property type="entry name" value="ABC_tran"/>
    <property type="match status" value="2"/>
</dbReference>
<protein>
    <recommendedName>
        <fullName evidence="4">ABC transporter domain-containing protein</fullName>
    </recommendedName>
</protein>
<feature type="domain" description="ABC transporter" evidence="4">
    <location>
        <begin position="84"/>
        <end position="326"/>
    </location>
</feature>
<organism evidence="5">
    <name type="scientific">Hemiselmis andersenii</name>
    <name type="common">Cryptophyte alga</name>
    <dbReference type="NCBI Taxonomy" id="464988"/>
    <lineage>
        <taxon>Eukaryota</taxon>
        <taxon>Cryptophyceae</taxon>
        <taxon>Cryptomonadales</taxon>
        <taxon>Hemiselmidaceae</taxon>
        <taxon>Hemiselmis</taxon>
    </lineage>
</organism>
<reference evidence="5" key="1">
    <citation type="submission" date="2021-01" db="EMBL/GenBank/DDBJ databases">
        <authorList>
            <person name="Corre E."/>
            <person name="Pelletier E."/>
            <person name="Niang G."/>
            <person name="Scheremetjew M."/>
            <person name="Finn R."/>
            <person name="Kale V."/>
            <person name="Holt S."/>
            <person name="Cochrane G."/>
            <person name="Meng A."/>
            <person name="Brown T."/>
            <person name="Cohen L."/>
        </authorList>
    </citation>
    <scope>NUCLEOTIDE SEQUENCE</scope>
    <source>
        <strain evidence="5">CCMP644</strain>
    </source>
</reference>
<keyword evidence="1" id="KW-0677">Repeat</keyword>
<dbReference type="GO" id="GO:0016887">
    <property type="term" value="F:ATP hydrolysis activity"/>
    <property type="evidence" value="ECO:0007669"/>
    <property type="project" value="InterPro"/>
</dbReference>
<evidence type="ECO:0000256" key="1">
    <source>
        <dbReference type="ARBA" id="ARBA00022737"/>
    </source>
</evidence>
<dbReference type="Gene3D" id="3.40.50.300">
    <property type="entry name" value="P-loop containing nucleotide triphosphate hydrolases"/>
    <property type="match status" value="2"/>
</dbReference>